<dbReference type="Gene3D" id="3.40.50.720">
    <property type="entry name" value="NAD(P)-binding Rossmann-like Domain"/>
    <property type="match status" value="1"/>
</dbReference>
<dbReference type="InterPro" id="IPR036291">
    <property type="entry name" value="NAD(P)-bd_dom_sf"/>
</dbReference>
<name>A0ABW1ZAH9_9BACT</name>
<dbReference type="EMBL" id="JBHSWI010000001">
    <property type="protein sequence ID" value="MFC6646456.1"/>
    <property type="molecule type" value="Genomic_DNA"/>
</dbReference>
<sequence length="354" mass="39452">MSTQSNAAHQLLLIGLGTRGRMWTRVIDASPNARIAAAVDPHAPTREEFAAAHPGVPVFATHQEALAAGITFTAAALVTPPDGHLQQCSDLFHAGLPILAEKPLTLDLAESVRIIQMAEQHNLLLSVGLNFRYLPVHQKYKELLTSEFLGTVGFGEFIYRRHRDGRRPGINKYPLTMEQPMMLEQSIHHLDLIRYCYGREVESIMCRTWNPAWSMYADDANVHALLTLEGGIAINYFGTWSGGWNVPGFEWRTDCEGGVFVQRELFSDLAYAKTTDAELTPVAIEDAEAFYDDTAALLEDFLHALDHNLPAPCDGRDHLRTLALCFAGIESSRTGKAVVMQEFFERNGLLEFLR</sequence>
<dbReference type="InterPro" id="IPR051317">
    <property type="entry name" value="Gfo/Idh/MocA_oxidoreduct"/>
</dbReference>
<dbReference type="PANTHER" id="PTHR43708:SF8">
    <property type="entry name" value="OXIDOREDUCTASE"/>
    <property type="match status" value="1"/>
</dbReference>
<evidence type="ECO:0000259" key="2">
    <source>
        <dbReference type="Pfam" id="PF22725"/>
    </source>
</evidence>
<organism evidence="3 4">
    <name type="scientific">Granulicella cerasi</name>
    <dbReference type="NCBI Taxonomy" id="741063"/>
    <lineage>
        <taxon>Bacteria</taxon>
        <taxon>Pseudomonadati</taxon>
        <taxon>Acidobacteriota</taxon>
        <taxon>Terriglobia</taxon>
        <taxon>Terriglobales</taxon>
        <taxon>Acidobacteriaceae</taxon>
        <taxon>Granulicella</taxon>
    </lineage>
</organism>
<dbReference type="InterPro" id="IPR055170">
    <property type="entry name" value="GFO_IDH_MocA-like_dom"/>
</dbReference>
<feature type="domain" description="Gfo/Idh/MocA-like oxidoreductase N-terminal" evidence="1">
    <location>
        <begin position="12"/>
        <end position="128"/>
    </location>
</feature>
<dbReference type="PANTHER" id="PTHR43708">
    <property type="entry name" value="CONSERVED EXPRESSED OXIDOREDUCTASE (EUROFUNG)"/>
    <property type="match status" value="1"/>
</dbReference>
<gene>
    <name evidence="3" type="ORF">ACFQBQ_12845</name>
</gene>
<accession>A0ABW1ZAH9</accession>
<keyword evidence="4" id="KW-1185">Reference proteome</keyword>
<dbReference type="Pfam" id="PF22725">
    <property type="entry name" value="GFO_IDH_MocA_C3"/>
    <property type="match status" value="1"/>
</dbReference>
<comment type="caution">
    <text evidence="3">The sequence shown here is derived from an EMBL/GenBank/DDBJ whole genome shotgun (WGS) entry which is preliminary data.</text>
</comment>
<proteinExistence type="predicted"/>
<dbReference type="Pfam" id="PF01408">
    <property type="entry name" value="GFO_IDH_MocA"/>
    <property type="match status" value="1"/>
</dbReference>
<dbReference type="RefSeq" id="WP_263370124.1">
    <property type="nucleotide sequence ID" value="NZ_JAGSYD010000001.1"/>
</dbReference>
<evidence type="ECO:0000259" key="1">
    <source>
        <dbReference type="Pfam" id="PF01408"/>
    </source>
</evidence>
<protein>
    <submittedName>
        <fullName evidence="3">Gfo/Idh/MocA family protein</fullName>
    </submittedName>
</protein>
<evidence type="ECO:0000313" key="3">
    <source>
        <dbReference type="EMBL" id="MFC6646456.1"/>
    </source>
</evidence>
<dbReference type="Proteomes" id="UP001596391">
    <property type="component" value="Unassembled WGS sequence"/>
</dbReference>
<dbReference type="SUPFAM" id="SSF55347">
    <property type="entry name" value="Glyceraldehyde-3-phosphate dehydrogenase-like, C-terminal domain"/>
    <property type="match status" value="1"/>
</dbReference>
<dbReference type="Gene3D" id="3.30.360.10">
    <property type="entry name" value="Dihydrodipicolinate Reductase, domain 2"/>
    <property type="match status" value="1"/>
</dbReference>
<feature type="domain" description="GFO/IDH/MocA-like oxidoreductase" evidence="2">
    <location>
        <begin position="137"/>
        <end position="241"/>
    </location>
</feature>
<reference evidence="4" key="1">
    <citation type="journal article" date="2019" name="Int. J. Syst. Evol. Microbiol.">
        <title>The Global Catalogue of Microorganisms (GCM) 10K type strain sequencing project: providing services to taxonomists for standard genome sequencing and annotation.</title>
        <authorList>
            <consortium name="The Broad Institute Genomics Platform"/>
            <consortium name="The Broad Institute Genome Sequencing Center for Infectious Disease"/>
            <person name="Wu L."/>
            <person name="Ma J."/>
        </authorList>
    </citation>
    <scope>NUCLEOTIDE SEQUENCE [LARGE SCALE GENOMIC DNA]</scope>
    <source>
        <strain evidence="4">CGMCC 1.16026</strain>
    </source>
</reference>
<evidence type="ECO:0000313" key="4">
    <source>
        <dbReference type="Proteomes" id="UP001596391"/>
    </source>
</evidence>
<dbReference type="InterPro" id="IPR000683">
    <property type="entry name" value="Gfo/Idh/MocA-like_OxRdtase_N"/>
</dbReference>
<dbReference type="SUPFAM" id="SSF51735">
    <property type="entry name" value="NAD(P)-binding Rossmann-fold domains"/>
    <property type="match status" value="1"/>
</dbReference>